<evidence type="ECO:0000256" key="5">
    <source>
        <dbReference type="ARBA" id="ARBA00038359"/>
    </source>
</evidence>
<name>A0AA39ZQS3_9PEZI</name>
<feature type="transmembrane region" description="Helical" evidence="7">
    <location>
        <begin position="228"/>
        <end position="253"/>
    </location>
</feature>
<dbReference type="Proteomes" id="UP001172101">
    <property type="component" value="Unassembled WGS sequence"/>
</dbReference>
<comment type="caution">
    <text evidence="9">The sequence shown here is derived from an EMBL/GenBank/DDBJ whole genome shotgun (WGS) entry which is preliminary data.</text>
</comment>
<dbReference type="PANTHER" id="PTHR33048:SF158">
    <property type="entry name" value="MEMBRANE PROTEIN PTH11-LIKE, PUTATIVE-RELATED"/>
    <property type="match status" value="1"/>
</dbReference>
<feature type="transmembrane region" description="Helical" evidence="7">
    <location>
        <begin position="72"/>
        <end position="94"/>
    </location>
</feature>
<proteinExistence type="inferred from homology"/>
<dbReference type="InterPro" id="IPR052337">
    <property type="entry name" value="SAT4-like"/>
</dbReference>
<organism evidence="9 10">
    <name type="scientific">Lasiosphaeria miniovina</name>
    <dbReference type="NCBI Taxonomy" id="1954250"/>
    <lineage>
        <taxon>Eukaryota</taxon>
        <taxon>Fungi</taxon>
        <taxon>Dikarya</taxon>
        <taxon>Ascomycota</taxon>
        <taxon>Pezizomycotina</taxon>
        <taxon>Sordariomycetes</taxon>
        <taxon>Sordariomycetidae</taxon>
        <taxon>Sordariales</taxon>
        <taxon>Lasiosphaeriaceae</taxon>
        <taxon>Lasiosphaeria</taxon>
    </lineage>
</organism>
<keyword evidence="4 7" id="KW-0472">Membrane</keyword>
<feature type="transmembrane region" description="Helical" evidence="7">
    <location>
        <begin position="149"/>
        <end position="171"/>
    </location>
</feature>
<dbReference type="PANTHER" id="PTHR33048">
    <property type="entry name" value="PTH11-LIKE INTEGRAL MEMBRANE PROTEIN (AFU_ORTHOLOGUE AFUA_5G11245)"/>
    <property type="match status" value="1"/>
</dbReference>
<evidence type="ECO:0000313" key="9">
    <source>
        <dbReference type="EMBL" id="KAK0701922.1"/>
    </source>
</evidence>
<dbReference type="Pfam" id="PF20684">
    <property type="entry name" value="Fung_rhodopsin"/>
    <property type="match status" value="1"/>
</dbReference>
<feature type="domain" description="Rhodopsin" evidence="8">
    <location>
        <begin position="51"/>
        <end position="290"/>
    </location>
</feature>
<sequence length="408" mass="45519">MANLSSVWAGPGILPPPPGVTPNFINPPSQLQSNIALHTVCLTLVTAAVWMRMYTRLFVTNAKLGIDDIFCLLSYALTVAFSGLLIKCYTLGIGRHMWDVELRSLIPALRIFTFSQYIFLLLSLFIRLTFLFFYYRLFSAASTRYRHTLHALIAFVVALNLSIFFATLFNCNPRERNWDSTVPGECLPTSILPWFSGASASLTDIIVLAFPLPIFWTMNLAFNKKMRVIAVFSIGIFVCATSLARLGTTQILWHDPDRSWNISTIAIWATLEVNVGIICSCMLLLPAFLQRHLPKSLKLSLSRLWDYIINAIGGGSKKSHSSPGPKERHNGTWPAHVNSSQVTEHHPFTQIKPTISEQSVRAHSAQGPTEGFPVPGTAVLNHSFQFSFEENGGSDRHELPGKPWAMQN</sequence>
<evidence type="ECO:0000313" key="10">
    <source>
        <dbReference type="Proteomes" id="UP001172101"/>
    </source>
</evidence>
<evidence type="ECO:0000256" key="3">
    <source>
        <dbReference type="ARBA" id="ARBA00022989"/>
    </source>
</evidence>
<feature type="region of interest" description="Disordered" evidence="6">
    <location>
        <begin position="389"/>
        <end position="408"/>
    </location>
</feature>
<feature type="transmembrane region" description="Helical" evidence="7">
    <location>
        <begin position="265"/>
        <end position="289"/>
    </location>
</feature>
<evidence type="ECO:0000256" key="6">
    <source>
        <dbReference type="SAM" id="MobiDB-lite"/>
    </source>
</evidence>
<evidence type="ECO:0000256" key="7">
    <source>
        <dbReference type="SAM" id="Phobius"/>
    </source>
</evidence>
<comment type="similarity">
    <text evidence="5">Belongs to the SAT4 family.</text>
</comment>
<keyword evidence="10" id="KW-1185">Reference proteome</keyword>
<feature type="transmembrane region" description="Helical" evidence="7">
    <location>
        <begin position="114"/>
        <end position="137"/>
    </location>
</feature>
<evidence type="ECO:0000259" key="8">
    <source>
        <dbReference type="Pfam" id="PF20684"/>
    </source>
</evidence>
<dbReference type="InterPro" id="IPR049326">
    <property type="entry name" value="Rhodopsin_dom_fungi"/>
</dbReference>
<protein>
    <recommendedName>
        <fullName evidence="8">Rhodopsin domain-containing protein</fullName>
    </recommendedName>
</protein>
<dbReference type="GeneID" id="85326499"/>
<feature type="transmembrane region" description="Helical" evidence="7">
    <location>
        <begin position="191"/>
        <end position="216"/>
    </location>
</feature>
<dbReference type="GO" id="GO:0016020">
    <property type="term" value="C:membrane"/>
    <property type="evidence" value="ECO:0007669"/>
    <property type="project" value="UniProtKB-SubCell"/>
</dbReference>
<feature type="region of interest" description="Disordered" evidence="6">
    <location>
        <begin position="315"/>
        <end position="334"/>
    </location>
</feature>
<dbReference type="RefSeq" id="XP_060289586.1">
    <property type="nucleotide sequence ID" value="XM_060443229.1"/>
</dbReference>
<reference evidence="9" key="1">
    <citation type="submission" date="2023-06" db="EMBL/GenBank/DDBJ databases">
        <title>Genome-scale phylogeny and comparative genomics of the fungal order Sordariales.</title>
        <authorList>
            <consortium name="Lawrence Berkeley National Laboratory"/>
            <person name="Hensen N."/>
            <person name="Bonometti L."/>
            <person name="Westerberg I."/>
            <person name="Brannstrom I.O."/>
            <person name="Guillou S."/>
            <person name="Cros-Aarteil S."/>
            <person name="Calhoun S."/>
            <person name="Haridas S."/>
            <person name="Kuo A."/>
            <person name="Mondo S."/>
            <person name="Pangilinan J."/>
            <person name="Riley R."/>
            <person name="LaButti K."/>
            <person name="Andreopoulos B."/>
            <person name="Lipzen A."/>
            <person name="Chen C."/>
            <person name="Yanf M."/>
            <person name="Daum C."/>
            <person name="Ng V."/>
            <person name="Clum A."/>
            <person name="Steindorff A."/>
            <person name="Ohm R."/>
            <person name="Martin F."/>
            <person name="Silar P."/>
            <person name="Natvig D."/>
            <person name="Lalanne C."/>
            <person name="Gautier V."/>
            <person name="Ament-velasquez S.L."/>
            <person name="Kruys A."/>
            <person name="Hutchinson M.I."/>
            <person name="Powell A.J."/>
            <person name="Barry K."/>
            <person name="Miller A.N."/>
            <person name="Grigoriev I.V."/>
            <person name="Debuchy R."/>
            <person name="Gladieux P."/>
            <person name="Thoren M.H."/>
            <person name="Johannesson H."/>
        </authorList>
    </citation>
    <scope>NUCLEOTIDE SEQUENCE</scope>
    <source>
        <strain evidence="9">SMH2392-1A</strain>
    </source>
</reference>
<keyword evidence="3 7" id="KW-1133">Transmembrane helix</keyword>
<accession>A0AA39ZQS3</accession>
<evidence type="ECO:0000256" key="4">
    <source>
        <dbReference type="ARBA" id="ARBA00023136"/>
    </source>
</evidence>
<dbReference type="AlphaFoldDB" id="A0AA39ZQS3"/>
<evidence type="ECO:0000256" key="2">
    <source>
        <dbReference type="ARBA" id="ARBA00022692"/>
    </source>
</evidence>
<feature type="transmembrane region" description="Helical" evidence="7">
    <location>
        <begin position="35"/>
        <end position="51"/>
    </location>
</feature>
<keyword evidence="2 7" id="KW-0812">Transmembrane</keyword>
<gene>
    <name evidence="9" type="ORF">B0T26DRAFT_735252</name>
</gene>
<dbReference type="EMBL" id="JAUIRO010000009">
    <property type="protein sequence ID" value="KAK0701922.1"/>
    <property type="molecule type" value="Genomic_DNA"/>
</dbReference>
<comment type="subcellular location">
    <subcellularLocation>
        <location evidence="1">Membrane</location>
        <topology evidence="1">Multi-pass membrane protein</topology>
    </subcellularLocation>
</comment>
<evidence type="ECO:0000256" key="1">
    <source>
        <dbReference type="ARBA" id="ARBA00004141"/>
    </source>
</evidence>